<dbReference type="InterPro" id="IPR015424">
    <property type="entry name" value="PyrdxlP-dep_Trfase"/>
</dbReference>
<evidence type="ECO:0000256" key="3">
    <source>
        <dbReference type="ARBA" id="ARBA00022679"/>
    </source>
</evidence>
<keyword evidence="8" id="KW-1185">Reference proteome</keyword>
<accession>E8V330</accession>
<keyword evidence="4" id="KW-0663">Pyridoxal phosphate</keyword>
<dbReference type="GO" id="GO:0030170">
    <property type="term" value="F:pyridoxal phosphate binding"/>
    <property type="evidence" value="ECO:0007669"/>
    <property type="project" value="InterPro"/>
</dbReference>
<evidence type="ECO:0000256" key="1">
    <source>
        <dbReference type="ARBA" id="ARBA00007970"/>
    </source>
</evidence>
<feature type="signal peptide" evidence="5">
    <location>
        <begin position="1"/>
        <end position="35"/>
    </location>
</feature>
<dbReference type="PANTHER" id="PTHR43643:SF3">
    <property type="entry name" value="HISTIDINOL-PHOSPHATE AMINOTRANSFERASE"/>
    <property type="match status" value="1"/>
</dbReference>
<gene>
    <name evidence="7" type="ordered locus">AciPR4_0470</name>
</gene>
<dbReference type="HOGENOM" id="CLU_017584_3_3_0"/>
<keyword evidence="3 7" id="KW-0808">Transferase</keyword>
<feature type="chain" id="PRO_5003232823" evidence="5">
    <location>
        <begin position="36"/>
        <end position="405"/>
    </location>
</feature>
<dbReference type="InterPro" id="IPR015421">
    <property type="entry name" value="PyrdxlP-dep_Trfase_major"/>
</dbReference>
<dbReference type="AlphaFoldDB" id="E8V330"/>
<dbReference type="PANTHER" id="PTHR43643">
    <property type="entry name" value="HISTIDINOL-PHOSPHATE AMINOTRANSFERASE 2"/>
    <property type="match status" value="1"/>
</dbReference>
<dbReference type="InterPro" id="IPR015422">
    <property type="entry name" value="PyrdxlP-dep_Trfase_small"/>
</dbReference>
<dbReference type="STRING" id="401053.AciPR4_0470"/>
<feature type="domain" description="Aminotransferase class I/classII large" evidence="6">
    <location>
        <begin position="64"/>
        <end position="375"/>
    </location>
</feature>
<dbReference type="InterPro" id="IPR006311">
    <property type="entry name" value="TAT_signal"/>
</dbReference>
<organism evidence="7 8">
    <name type="scientific">Terriglobus saanensis (strain ATCC BAA-1853 / DSM 23119 / SP1PR4)</name>
    <dbReference type="NCBI Taxonomy" id="401053"/>
    <lineage>
        <taxon>Bacteria</taxon>
        <taxon>Pseudomonadati</taxon>
        <taxon>Acidobacteriota</taxon>
        <taxon>Terriglobia</taxon>
        <taxon>Terriglobales</taxon>
        <taxon>Acidobacteriaceae</taxon>
        <taxon>Terriglobus</taxon>
    </lineage>
</organism>
<dbReference type="PROSITE" id="PS51318">
    <property type="entry name" value="TAT"/>
    <property type="match status" value="1"/>
</dbReference>
<evidence type="ECO:0000313" key="7">
    <source>
        <dbReference type="EMBL" id="ADV81305.1"/>
    </source>
</evidence>
<dbReference type="CDD" id="cd00609">
    <property type="entry name" value="AAT_like"/>
    <property type="match status" value="1"/>
</dbReference>
<dbReference type="KEGG" id="tsa:AciPR4_0470"/>
<sequence>MPQKNASAVSRRSFMRLASVAASLPVLTEAHFAWAAHQATPTPGASAPLRRVRPATPPGAVMINANENPLGPCRAACEAIAAIAPKGGRYDMDGETEKLTKTFAEQNGLKEEYIMVYAGSSEPLHYSVLAFTSPTKGFVTADPSYEAGMRAASIAKAKITKVPLTANYAHDVKAMVAADPNAGVIYICNPNNPTGTTTTKEDIAWALENKPKGSILLVDEAYIHLSDAKNVLEYVAADKDLIVLRTFSKIYGMAGIRCGFAVGRPDLLAKLQPFGQNAMPITGSVAANVSLLDAELVPTRKALIAKTRNDTFAFLKANHYKFIPSESNCFMIDTGRPGGQVIAAMRAKNIFIGRTWAVWPNMVRVSVGTPSEMAKFQVAFKEVMDVPSTATLHDPFVDVAFPQLS</sequence>
<dbReference type="OrthoDB" id="9813612at2"/>
<dbReference type="GO" id="GO:0008483">
    <property type="term" value="F:transaminase activity"/>
    <property type="evidence" value="ECO:0007669"/>
    <property type="project" value="UniProtKB-KW"/>
</dbReference>
<dbReference type="InterPro" id="IPR004839">
    <property type="entry name" value="Aminotransferase_I/II_large"/>
</dbReference>
<dbReference type="SUPFAM" id="SSF53383">
    <property type="entry name" value="PLP-dependent transferases"/>
    <property type="match status" value="1"/>
</dbReference>
<dbReference type="Proteomes" id="UP000006844">
    <property type="component" value="Chromosome"/>
</dbReference>
<keyword evidence="5" id="KW-0732">Signal</keyword>
<dbReference type="Gene3D" id="3.90.1150.10">
    <property type="entry name" value="Aspartate Aminotransferase, domain 1"/>
    <property type="match status" value="1"/>
</dbReference>
<dbReference type="eggNOG" id="COG0079">
    <property type="taxonomic scope" value="Bacteria"/>
</dbReference>
<name>E8V330_TERSS</name>
<reference evidence="7 8" key="1">
    <citation type="journal article" date="2012" name="Stand. Genomic Sci.">
        <title>Complete genome sequence of Terriglobus saanensis type strain SP1PR4(T), an Acidobacteria from tundra soil.</title>
        <authorList>
            <person name="Rawat S.R."/>
            <person name="Mannisto M.K."/>
            <person name="Starovoytov V."/>
            <person name="Goodwin L."/>
            <person name="Nolan M."/>
            <person name="Hauser L."/>
            <person name="Land M."/>
            <person name="Davenport K.W."/>
            <person name="Woyke T."/>
            <person name="Haggblom M.M."/>
        </authorList>
    </citation>
    <scope>NUCLEOTIDE SEQUENCE</scope>
    <source>
        <strain evidence="8">ATCC BAA-1853 / DSM 23119 / SP1PR4</strain>
    </source>
</reference>
<dbReference type="InterPro" id="IPR050106">
    <property type="entry name" value="HistidinolP_aminotransfase"/>
</dbReference>
<keyword evidence="2 7" id="KW-0032">Aminotransferase</keyword>
<proteinExistence type="inferred from homology"/>
<evidence type="ECO:0000256" key="5">
    <source>
        <dbReference type="SAM" id="SignalP"/>
    </source>
</evidence>
<evidence type="ECO:0000256" key="4">
    <source>
        <dbReference type="ARBA" id="ARBA00022898"/>
    </source>
</evidence>
<comment type="similarity">
    <text evidence="1">Belongs to the class-II pyridoxal-phosphate-dependent aminotransferase family. Histidinol-phosphate aminotransferase subfamily.</text>
</comment>
<evidence type="ECO:0000256" key="2">
    <source>
        <dbReference type="ARBA" id="ARBA00022576"/>
    </source>
</evidence>
<dbReference type="NCBIfam" id="NF006580">
    <property type="entry name" value="PRK09105.1"/>
    <property type="match status" value="1"/>
</dbReference>
<evidence type="ECO:0000259" key="6">
    <source>
        <dbReference type="Pfam" id="PF00155"/>
    </source>
</evidence>
<dbReference type="Gene3D" id="3.40.640.10">
    <property type="entry name" value="Type I PLP-dependent aspartate aminotransferase-like (Major domain)"/>
    <property type="match status" value="1"/>
</dbReference>
<protein>
    <submittedName>
        <fullName evidence="7">Aminotransferase class I and II</fullName>
    </submittedName>
</protein>
<dbReference type="RefSeq" id="WP_013567038.1">
    <property type="nucleotide sequence ID" value="NC_014963.1"/>
</dbReference>
<dbReference type="EMBL" id="CP002467">
    <property type="protein sequence ID" value="ADV81305.1"/>
    <property type="molecule type" value="Genomic_DNA"/>
</dbReference>
<dbReference type="Pfam" id="PF00155">
    <property type="entry name" value="Aminotran_1_2"/>
    <property type="match status" value="1"/>
</dbReference>
<evidence type="ECO:0000313" key="8">
    <source>
        <dbReference type="Proteomes" id="UP000006844"/>
    </source>
</evidence>